<reference evidence="3 5" key="1">
    <citation type="journal article" date="2012" name="PLoS Pathog.">
        <title>Diverse lifestyles and strategies of plant pathogenesis encoded in the genomes of eighteen Dothideomycetes fungi.</title>
        <authorList>
            <person name="Ohm R.A."/>
            <person name="Feau N."/>
            <person name="Henrissat B."/>
            <person name="Schoch C.L."/>
            <person name="Horwitz B.A."/>
            <person name="Barry K.W."/>
            <person name="Condon B.J."/>
            <person name="Copeland A.C."/>
            <person name="Dhillon B."/>
            <person name="Glaser F."/>
            <person name="Hesse C.N."/>
            <person name="Kosti I."/>
            <person name="LaButti K."/>
            <person name="Lindquist E.A."/>
            <person name="Lucas S."/>
            <person name="Salamov A.A."/>
            <person name="Bradshaw R.E."/>
            <person name="Ciuffetti L."/>
            <person name="Hamelin R.C."/>
            <person name="Kema G.H.J."/>
            <person name="Lawrence C."/>
            <person name="Scott J.A."/>
            <person name="Spatafora J.W."/>
            <person name="Turgeon B.G."/>
            <person name="de Wit P.J.G.M."/>
            <person name="Zhong S."/>
            <person name="Goodwin S.B."/>
            <person name="Grigoriev I.V."/>
        </authorList>
    </citation>
    <scope>NUCLEOTIDE SEQUENCE [LARGE SCALE GENOMIC DNA]</scope>
    <source>
        <strain evidence="3">C5</strain>
        <strain evidence="5">C5 / ATCC 48332 / race O</strain>
    </source>
</reference>
<dbReference type="PROSITE" id="PS51257">
    <property type="entry name" value="PROKAR_LIPOPROTEIN"/>
    <property type="match status" value="1"/>
</dbReference>
<evidence type="ECO:0000313" key="5">
    <source>
        <dbReference type="Proteomes" id="UP000016936"/>
    </source>
</evidence>
<gene>
    <name evidence="4" type="ORF">COCHEDRAFT_1030553</name>
    <name evidence="3" type="ORF">COCHEDRAFT_1033631</name>
</gene>
<dbReference type="HOGENOM" id="CLU_1547405_0_0_1"/>
<feature type="region of interest" description="Disordered" evidence="1">
    <location>
        <begin position="48"/>
        <end position="79"/>
    </location>
</feature>
<dbReference type="EMBL" id="KB445581">
    <property type="protein sequence ID" value="EMD88322.1"/>
    <property type="molecule type" value="Genomic_DNA"/>
</dbReference>
<name>M2UK58_COCH5</name>
<dbReference type="AlphaFoldDB" id="M2UK58"/>
<evidence type="ECO:0000256" key="2">
    <source>
        <dbReference type="SAM" id="Phobius"/>
    </source>
</evidence>
<feature type="region of interest" description="Disordered" evidence="1">
    <location>
        <begin position="115"/>
        <end position="155"/>
    </location>
</feature>
<keyword evidence="2" id="KW-0472">Membrane</keyword>
<evidence type="ECO:0000313" key="4">
    <source>
        <dbReference type="EMBL" id="EMD91788.1"/>
    </source>
</evidence>
<keyword evidence="2" id="KW-1133">Transmembrane helix</keyword>
<protein>
    <submittedName>
        <fullName evidence="3">Uncharacterized protein</fullName>
    </submittedName>
</protein>
<proteinExistence type="predicted"/>
<dbReference type="Proteomes" id="UP000016936">
    <property type="component" value="Unassembled WGS sequence"/>
</dbReference>
<feature type="compositionally biased region" description="Basic and acidic residues" evidence="1">
    <location>
        <begin position="135"/>
        <end position="147"/>
    </location>
</feature>
<accession>M2UK58</accession>
<evidence type="ECO:0000256" key="1">
    <source>
        <dbReference type="SAM" id="MobiDB-lite"/>
    </source>
</evidence>
<sequence length="173" mass="18316">MAGSRVSVEQRRRGTGDAVCAGCGGCSLMSCSMGVQMALPLLPSCTADDRDRHQDPPPCPGRDGARAHPPRPRRKTHRWGGAAVGIIAAGIAAYNSTLVVTSVSKRPYGSRRLAKTKHGATGGLSSLPWAGGTRGVDDEAKCHGDGHGRKRSRHVEKRILLVRNKDGHHVEDG</sequence>
<keyword evidence="2" id="KW-0812">Transmembrane</keyword>
<reference evidence="3" key="2">
    <citation type="submission" date="2012-06" db="EMBL/GenBank/DDBJ databases">
        <title>Comparative genome structure, secondary metabolite and effector coding capacity across Cochliobolus pathogens.</title>
        <authorList>
            <consortium name="US DOE Joint Genome Institute (JGI-PGF)"/>
            <person name="Condon B.J."/>
            <person name="Leng Y."/>
            <person name="Wu D."/>
            <person name="Bushley K.E."/>
            <person name="Ohm R.A."/>
            <person name="Otillar R."/>
            <person name="Martin J."/>
            <person name="Schackwitz W."/>
            <person name="Grimwood J."/>
            <person name="MohdZainudin N."/>
            <person name="Xue C."/>
            <person name="Wang R."/>
            <person name="Dhillon B."/>
            <person name="Tu Z.J."/>
            <person name="Steffenson B.J."/>
            <person name="Salamov A."/>
            <person name="Sun H."/>
            <person name="Lowry S."/>
            <person name="LaButti K."/>
            <person name="Han J."/>
            <person name="Copeland A."/>
            <person name="Lindquist E."/>
            <person name="Lucas S."/>
            <person name="Barry K."/>
            <person name="Schmutz J."/>
            <person name="Baker S."/>
            <person name="Grigoriev I.V."/>
            <person name="Zhong S."/>
            <person name="Turgeon B.G."/>
        </authorList>
    </citation>
    <scope>NUCLEOTIDE SEQUENCE</scope>
    <source>
        <strain evidence="3">C5</strain>
    </source>
</reference>
<reference evidence="5" key="3">
    <citation type="journal article" date="2013" name="PLoS Genet.">
        <title>Comparative genome structure, secondary metabolite, and effector coding capacity across Cochliobolus pathogens.</title>
        <authorList>
            <person name="Condon B.J."/>
            <person name="Leng Y."/>
            <person name="Wu D."/>
            <person name="Bushley K.E."/>
            <person name="Ohm R.A."/>
            <person name="Otillar R."/>
            <person name="Martin J."/>
            <person name="Schackwitz W."/>
            <person name="Grimwood J."/>
            <person name="MohdZainudin N."/>
            <person name="Xue C."/>
            <person name="Wang R."/>
            <person name="Manning V.A."/>
            <person name="Dhillon B."/>
            <person name="Tu Z.J."/>
            <person name="Steffenson B.J."/>
            <person name="Salamov A."/>
            <person name="Sun H."/>
            <person name="Lowry S."/>
            <person name="LaButti K."/>
            <person name="Han J."/>
            <person name="Copeland A."/>
            <person name="Lindquist E."/>
            <person name="Barry K."/>
            <person name="Schmutz J."/>
            <person name="Baker S.E."/>
            <person name="Ciuffetti L.M."/>
            <person name="Grigoriev I.V."/>
            <person name="Zhong S."/>
            <person name="Turgeon B.G."/>
        </authorList>
    </citation>
    <scope>NUCLEOTIDE SEQUENCE [LARGE SCALE GENOMIC DNA]</scope>
    <source>
        <strain evidence="5">C5 / ATCC 48332 / race O</strain>
    </source>
</reference>
<organism evidence="3 5">
    <name type="scientific">Cochliobolus heterostrophus (strain C5 / ATCC 48332 / race O)</name>
    <name type="common">Southern corn leaf blight fungus</name>
    <name type="synonym">Bipolaris maydis</name>
    <dbReference type="NCBI Taxonomy" id="701091"/>
    <lineage>
        <taxon>Eukaryota</taxon>
        <taxon>Fungi</taxon>
        <taxon>Dikarya</taxon>
        <taxon>Ascomycota</taxon>
        <taxon>Pezizomycotina</taxon>
        <taxon>Dothideomycetes</taxon>
        <taxon>Pleosporomycetidae</taxon>
        <taxon>Pleosporales</taxon>
        <taxon>Pleosporineae</taxon>
        <taxon>Pleosporaceae</taxon>
        <taxon>Bipolaris</taxon>
    </lineage>
</organism>
<evidence type="ECO:0000313" key="3">
    <source>
        <dbReference type="EMBL" id="EMD88322.1"/>
    </source>
</evidence>
<feature type="transmembrane region" description="Helical" evidence="2">
    <location>
        <begin position="79"/>
        <end position="103"/>
    </location>
</feature>
<feature type="compositionally biased region" description="Basic residues" evidence="1">
    <location>
        <begin position="68"/>
        <end position="78"/>
    </location>
</feature>
<dbReference type="EMBL" id="KB445576">
    <property type="protein sequence ID" value="EMD91788.1"/>
    <property type="molecule type" value="Genomic_DNA"/>
</dbReference>
<keyword evidence="5" id="KW-1185">Reference proteome</keyword>